<comment type="caution">
    <text evidence="6">The sequence shown here is derived from an EMBL/GenBank/DDBJ whole genome shotgun (WGS) entry which is preliminary data.</text>
</comment>
<accession>A0A4R0PZ96</accession>
<dbReference type="GO" id="GO:0004650">
    <property type="term" value="F:polygalacturonase activity"/>
    <property type="evidence" value="ECO:0007669"/>
    <property type="project" value="InterPro"/>
</dbReference>
<protein>
    <submittedName>
        <fullName evidence="6">Glycoside hydrolase family 28 protein</fullName>
    </submittedName>
</protein>
<evidence type="ECO:0000256" key="5">
    <source>
        <dbReference type="SAM" id="SignalP"/>
    </source>
</evidence>
<evidence type="ECO:0000256" key="1">
    <source>
        <dbReference type="ARBA" id="ARBA00008834"/>
    </source>
</evidence>
<evidence type="ECO:0000256" key="2">
    <source>
        <dbReference type="ARBA" id="ARBA00022801"/>
    </source>
</evidence>
<keyword evidence="7" id="KW-1185">Reference proteome</keyword>
<sequence>MKRTVLYFVFLLFVSSCYAQTYNIRDFGANSDSTKLNTKSIQFAIDKCNKDGGGEVQVPAGTYFTGTIFLKSNVYLRLLPGAILQGSYHVSDYPEHDISSKKKHATITHNGMYVAWLKALIIADNLTNAGIIGEGTIKGAGEGRAFQLGENKNGKPMNVLFIGCKNVALKGVRILNSAQITVSISDCEEMSIDGLYINSFVNWNTDGMDIDGRNITVSNCIIDSEDDALCFKSEYTDKPCENITTNNCVLASNCNGLKFGTGSRGGFKNITVSNIVIKKPSRDLLRKWNILPGIVKKINTNSVNTGIVILGVDGGIVENINISNVVMTDVISPIMIRVSKRFLNEDGKPSIMRNISIHDVFAESQSIIPSVIAGLPESVIQDIRIYNVRLMLPGDVNSTKDFPIRVPENDRGYPENRMFGLKLPANSLYARHVNGLYVTNVSITTQAQDIRPVFVFDNVKDAILENIRFNGNTIKNKSIGGTK</sequence>
<dbReference type="Proteomes" id="UP000293925">
    <property type="component" value="Unassembled WGS sequence"/>
</dbReference>
<dbReference type="GO" id="GO:0005975">
    <property type="term" value="P:carbohydrate metabolic process"/>
    <property type="evidence" value="ECO:0007669"/>
    <property type="project" value="InterPro"/>
</dbReference>
<gene>
    <name evidence="6" type="ORF">EZ456_04050</name>
</gene>
<dbReference type="InterPro" id="IPR011050">
    <property type="entry name" value="Pectin_lyase_fold/virulence"/>
</dbReference>
<dbReference type="AlphaFoldDB" id="A0A4R0PZ96"/>
<comment type="similarity">
    <text evidence="1 4">Belongs to the glycosyl hydrolase 28 family.</text>
</comment>
<evidence type="ECO:0000313" key="6">
    <source>
        <dbReference type="EMBL" id="TCD28570.1"/>
    </source>
</evidence>
<evidence type="ECO:0000313" key="7">
    <source>
        <dbReference type="Proteomes" id="UP000293925"/>
    </source>
</evidence>
<dbReference type="InterPro" id="IPR051801">
    <property type="entry name" value="GH28_Enzymes"/>
</dbReference>
<dbReference type="PANTHER" id="PTHR31339:SF9">
    <property type="entry name" value="PLASMIN AND FIBRONECTIN-BINDING PROTEIN A"/>
    <property type="match status" value="1"/>
</dbReference>
<proteinExistence type="inferred from homology"/>
<dbReference type="SUPFAM" id="SSF51126">
    <property type="entry name" value="Pectin lyase-like"/>
    <property type="match status" value="1"/>
</dbReference>
<dbReference type="RefSeq" id="WP_131527550.1">
    <property type="nucleotide sequence ID" value="NZ_SJSO01000003.1"/>
</dbReference>
<dbReference type="InterPro" id="IPR000743">
    <property type="entry name" value="Glyco_hydro_28"/>
</dbReference>
<keyword evidence="3 4" id="KW-0326">Glycosidase</keyword>
<name>A0A4R0PZ96_9SPHI</name>
<evidence type="ECO:0000256" key="4">
    <source>
        <dbReference type="RuleBase" id="RU361169"/>
    </source>
</evidence>
<dbReference type="Gene3D" id="2.160.20.10">
    <property type="entry name" value="Single-stranded right-handed beta-helix, Pectin lyase-like"/>
    <property type="match status" value="1"/>
</dbReference>
<dbReference type="EMBL" id="SJSO01000003">
    <property type="protein sequence ID" value="TCD28570.1"/>
    <property type="molecule type" value="Genomic_DNA"/>
</dbReference>
<reference evidence="6 7" key="1">
    <citation type="submission" date="2019-02" db="EMBL/GenBank/DDBJ databases">
        <title>Pedobacter sp. RP-3-21 sp. nov., isolated from Arctic soil.</title>
        <authorList>
            <person name="Dahal R.H."/>
        </authorList>
    </citation>
    <scope>NUCLEOTIDE SEQUENCE [LARGE SCALE GENOMIC DNA]</scope>
    <source>
        <strain evidence="6 7">RP-3-21</strain>
    </source>
</reference>
<keyword evidence="2 4" id="KW-0378">Hydrolase</keyword>
<evidence type="ECO:0000256" key="3">
    <source>
        <dbReference type="ARBA" id="ARBA00023295"/>
    </source>
</evidence>
<dbReference type="Pfam" id="PF00295">
    <property type="entry name" value="Glyco_hydro_28"/>
    <property type="match status" value="1"/>
</dbReference>
<dbReference type="PROSITE" id="PS51257">
    <property type="entry name" value="PROKAR_LIPOPROTEIN"/>
    <property type="match status" value="1"/>
</dbReference>
<organism evidence="6 7">
    <name type="scientific">Pedobacter psychrodurus</name>
    <dbReference type="NCBI Taxonomy" id="2530456"/>
    <lineage>
        <taxon>Bacteria</taxon>
        <taxon>Pseudomonadati</taxon>
        <taxon>Bacteroidota</taxon>
        <taxon>Sphingobacteriia</taxon>
        <taxon>Sphingobacteriales</taxon>
        <taxon>Sphingobacteriaceae</taxon>
        <taxon>Pedobacter</taxon>
    </lineage>
</organism>
<dbReference type="InterPro" id="IPR012334">
    <property type="entry name" value="Pectin_lyas_fold"/>
</dbReference>
<feature type="chain" id="PRO_5020871333" evidence="5">
    <location>
        <begin position="20"/>
        <end position="483"/>
    </location>
</feature>
<dbReference type="PANTHER" id="PTHR31339">
    <property type="entry name" value="PECTIN LYASE-RELATED"/>
    <property type="match status" value="1"/>
</dbReference>
<dbReference type="OrthoDB" id="9795222at2"/>
<keyword evidence="5" id="KW-0732">Signal</keyword>
<feature type="signal peptide" evidence="5">
    <location>
        <begin position="1"/>
        <end position="19"/>
    </location>
</feature>